<dbReference type="RefSeq" id="WP_142261261.1">
    <property type="nucleotide sequence ID" value="NZ_BMPV01000002.1"/>
</dbReference>
<accession>A0A543J3Z9</accession>
<dbReference type="AlphaFoldDB" id="A0A543J3Z9"/>
<comment type="caution">
    <text evidence="1">The sequence shown here is derived from an EMBL/GenBank/DDBJ whole genome shotgun (WGS) entry which is preliminary data.</text>
</comment>
<gene>
    <name evidence="1" type="ORF">FHX40_4315</name>
</gene>
<dbReference type="OrthoDB" id="3541965at2"/>
<evidence type="ECO:0000313" key="1">
    <source>
        <dbReference type="EMBL" id="TQM77550.1"/>
    </source>
</evidence>
<reference evidence="1 2" key="1">
    <citation type="submission" date="2019-06" db="EMBL/GenBank/DDBJ databases">
        <title>Sequencing the genomes of 1000 actinobacteria strains.</title>
        <authorList>
            <person name="Klenk H.-P."/>
        </authorList>
    </citation>
    <scope>NUCLEOTIDE SEQUENCE [LARGE SCALE GENOMIC DNA]</scope>
    <source>
        <strain evidence="1 2">DSM 43186</strain>
    </source>
</reference>
<dbReference type="Proteomes" id="UP000319213">
    <property type="component" value="Unassembled WGS sequence"/>
</dbReference>
<organism evidence="1 2">
    <name type="scientific">Thermopolyspora flexuosa</name>
    <dbReference type="NCBI Taxonomy" id="103836"/>
    <lineage>
        <taxon>Bacteria</taxon>
        <taxon>Bacillati</taxon>
        <taxon>Actinomycetota</taxon>
        <taxon>Actinomycetes</taxon>
        <taxon>Streptosporangiales</taxon>
        <taxon>Streptosporangiaceae</taxon>
        <taxon>Thermopolyspora</taxon>
    </lineage>
</organism>
<sequence>MAEHSVLDEMRQVIDEVFRDREVATRRDVYSRASEHINIPAETMARLNELPDRSYRKEELAAEVDRIVREWIEQGEPG</sequence>
<name>A0A543J3Z9_9ACTN</name>
<dbReference type="EMBL" id="VFPQ01000001">
    <property type="protein sequence ID" value="TQM77550.1"/>
    <property type="molecule type" value="Genomic_DNA"/>
</dbReference>
<keyword evidence="2" id="KW-1185">Reference proteome</keyword>
<protein>
    <submittedName>
        <fullName evidence="1">Uncharacterized protein</fullName>
    </submittedName>
</protein>
<proteinExistence type="predicted"/>
<evidence type="ECO:0000313" key="2">
    <source>
        <dbReference type="Proteomes" id="UP000319213"/>
    </source>
</evidence>